<dbReference type="EMBL" id="MCHY01000002">
    <property type="protein sequence ID" value="RKD26759.1"/>
    <property type="molecule type" value="Genomic_DNA"/>
</dbReference>
<dbReference type="RefSeq" id="WP_120188043.1">
    <property type="nucleotide sequence ID" value="NZ_MCHY01000002.1"/>
</dbReference>
<evidence type="ECO:0008006" key="10">
    <source>
        <dbReference type="Google" id="ProtNLM"/>
    </source>
</evidence>
<dbReference type="InterPro" id="IPR013762">
    <property type="entry name" value="Integrase-like_cat_sf"/>
</dbReference>
<evidence type="ECO:0000313" key="8">
    <source>
        <dbReference type="EMBL" id="RKD26759.1"/>
    </source>
</evidence>
<dbReference type="SUPFAM" id="SSF56349">
    <property type="entry name" value="DNA breaking-rejoining enzymes"/>
    <property type="match status" value="1"/>
</dbReference>
<dbReference type="InterPro" id="IPR004107">
    <property type="entry name" value="Integrase_SAM-like_N"/>
</dbReference>
<feature type="domain" description="Core-binding (CB)" evidence="7">
    <location>
        <begin position="26"/>
        <end position="142"/>
    </location>
</feature>
<evidence type="ECO:0000256" key="3">
    <source>
        <dbReference type="ARBA" id="ARBA00023125"/>
    </source>
</evidence>
<dbReference type="Gene3D" id="1.10.443.10">
    <property type="entry name" value="Intergrase catalytic core"/>
    <property type="match status" value="1"/>
</dbReference>
<feature type="domain" description="Tyr recombinase" evidence="6">
    <location>
        <begin position="170"/>
        <end position="369"/>
    </location>
</feature>
<dbReference type="GO" id="GO:0003677">
    <property type="term" value="F:DNA binding"/>
    <property type="evidence" value="ECO:0007669"/>
    <property type="project" value="UniProtKB-UniRule"/>
</dbReference>
<dbReference type="GO" id="GO:0006310">
    <property type="term" value="P:DNA recombination"/>
    <property type="evidence" value="ECO:0007669"/>
    <property type="project" value="UniProtKB-KW"/>
</dbReference>
<gene>
    <name evidence="8" type="ORF">BEP19_16295</name>
</gene>
<keyword evidence="3 5" id="KW-0238">DNA-binding</keyword>
<reference evidence="8 9" key="1">
    <citation type="submission" date="2016-08" db="EMBL/GenBank/DDBJ databases">
        <title>Novel Firmicute Genomes.</title>
        <authorList>
            <person name="Poppleton D.I."/>
            <person name="Gribaldo S."/>
        </authorList>
    </citation>
    <scope>NUCLEOTIDE SEQUENCE [LARGE SCALE GENOMIC DNA]</scope>
    <source>
        <strain evidence="8 9">RAOx-1</strain>
    </source>
</reference>
<dbReference type="GO" id="GO:0015074">
    <property type="term" value="P:DNA integration"/>
    <property type="evidence" value="ECO:0007669"/>
    <property type="project" value="UniProtKB-KW"/>
</dbReference>
<dbReference type="Pfam" id="PF00589">
    <property type="entry name" value="Phage_integrase"/>
    <property type="match status" value="1"/>
</dbReference>
<sequence length="378" mass="43888">MPTQESRFIVRDPFQQLNKPVRLIIQNLPDEAKQYLADLIAEELSLLTVTNYAYDLNLLWDFCQQEQIQDIQEIDHTLLKSFFQYIANGYERIVATKVNKTDQETGEATQQWVEKRYFRTNSLAGGQARKSSTYNSFFDYLLRNHFIESNPMKELEKKRASKKGGAKRQPEPIFLTHQECIDYLLAIDKYYEDKLDDKRYKPELVIRDRAIILLLMNTGLRVSELCQLNVESIRLHRDSTTLSILGKGKKNRTLHLNDQTFEAISAYLDARPKDVPKEHQDALFLNRDLRRISRKAVYEVVKKYARIANIDESTVRKLSPHKLRHTFATLVLQNGANIKVVQELLGHENIATTNIYVHAVDREKEAAIQSLNGLFNSS</sequence>
<accession>A0A419SQM6</accession>
<dbReference type="OrthoDB" id="9801717at2"/>
<dbReference type="PROSITE" id="PS51898">
    <property type="entry name" value="TYR_RECOMBINASE"/>
    <property type="match status" value="1"/>
</dbReference>
<evidence type="ECO:0000256" key="5">
    <source>
        <dbReference type="PROSITE-ProRule" id="PRU01248"/>
    </source>
</evidence>
<dbReference type="InterPro" id="IPR050090">
    <property type="entry name" value="Tyrosine_recombinase_XerCD"/>
</dbReference>
<evidence type="ECO:0000256" key="4">
    <source>
        <dbReference type="ARBA" id="ARBA00023172"/>
    </source>
</evidence>
<comment type="caution">
    <text evidence="8">The sequence shown here is derived from an EMBL/GenBank/DDBJ whole genome shotgun (WGS) entry which is preliminary data.</text>
</comment>
<organism evidence="8 9">
    <name type="scientific">Ammoniphilus oxalaticus</name>
    <dbReference type="NCBI Taxonomy" id="66863"/>
    <lineage>
        <taxon>Bacteria</taxon>
        <taxon>Bacillati</taxon>
        <taxon>Bacillota</taxon>
        <taxon>Bacilli</taxon>
        <taxon>Bacillales</taxon>
        <taxon>Paenibacillaceae</taxon>
        <taxon>Aneurinibacillus group</taxon>
        <taxon>Ammoniphilus</taxon>
    </lineage>
</organism>
<protein>
    <recommendedName>
        <fullName evidence="10">Recombinase XerC</fullName>
    </recommendedName>
</protein>
<proteinExistence type="inferred from homology"/>
<evidence type="ECO:0000256" key="1">
    <source>
        <dbReference type="ARBA" id="ARBA00008857"/>
    </source>
</evidence>
<dbReference type="InterPro" id="IPR011010">
    <property type="entry name" value="DNA_brk_join_enz"/>
</dbReference>
<dbReference type="InterPro" id="IPR002104">
    <property type="entry name" value="Integrase_catalytic"/>
</dbReference>
<dbReference type="Proteomes" id="UP000284219">
    <property type="component" value="Unassembled WGS sequence"/>
</dbReference>
<dbReference type="PANTHER" id="PTHR30349:SF41">
    <property type="entry name" value="INTEGRASE_RECOMBINASE PROTEIN MJ0367-RELATED"/>
    <property type="match status" value="1"/>
</dbReference>
<dbReference type="Pfam" id="PF02899">
    <property type="entry name" value="Phage_int_SAM_1"/>
    <property type="match status" value="1"/>
</dbReference>
<keyword evidence="9" id="KW-1185">Reference proteome</keyword>
<keyword evidence="2" id="KW-0229">DNA integration</keyword>
<dbReference type="PANTHER" id="PTHR30349">
    <property type="entry name" value="PHAGE INTEGRASE-RELATED"/>
    <property type="match status" value="1"/>
</dbReference>
<dbReference type="Gene3D" id="1.10.150.130">
    <property type="match status" value="1"/>
</dbReference>
<evidence type="ECO:0000259" key="6">
    <source>
        <dbReference type="PROSITE" id="PS51898"/>
    </source>
</evidence>
<evidence type="ECO:0000313" key="9">
    <source>
        <dbReference type="Proteomes" id="UP000284219"/>
    </source>
</evidence>
<evidence type="ECO:0000259" key="7">
    <source>
        <dbReference type="PROSITE" id="PS51900"/>
    </source>
</evidence>
<keyword evidence="4" id="KW-0233">DNA recombination</keyword>
<dbReference type="PROSITE" id="PS51900">
    <property type="entry name" value="CB"/>
    <property type="match status" value="1"/>
</dbReference>
<name>A0A419SQM6_9BACL</name>
<dbReference type="InterPro" id="IPR044068">
    <property type="entry name" value="CB"/>
</dbReference>
<comment type="similarity">
    <text evidence="1">Belongs to the 'phage' integrase family.</text>
</comment>
<dbReference type="InterPro" id="IPR010998">
    <property type="entry name" value="Integrase_recombinase_N"/>
</dbReference>
<dbReference type="AlphaFoldDB" id="A0A419SQM6"/>
<evidence type="ECO:0000256" key="2">
    <source>
        <dbReference type="ARBA" id="ARBA00022908"/>
    </source>
</evidence>